<organism evidence="5 6">
    <name type="scientific">Cloeon dipterum</name>
    <dbReference type="NCBI Taxonomy" id="197152"/>
    <lineage>
        <taxon>Eukaryota</taxon>
        <taxon>Metazoa</taxon>
        <taxon>Ecdysozoa</taxon>
        <taxon>Arthropoda</taxon>
        <taxon>Hexapoda</taxon>
        <taxon>Insecta</taxon>
        <taxon>Pterygota</taxon>
        <taxon>Palaeoptera</taxon>
        <taxon>Ephemeroptera</taxon>
        <taxon>Pisciforma</taxon>
        <taxon>Baetidae</taxon>
        <taxon>Cloeon</taxon>
    </lineage>
</organism>
<dbReference type="Gene3D" id="3.40.30.10">
    <property type="entry name" value="Glutaredoxin"/>
    <property type="match status" value="1"/>
</dbReference>
<feature type="transmembrane region" description="Helical" evidence="3">
    <location>
        <begin position="12"/>
        <end position="28"/>
    </location>
</feature>
<evidence type="ECO:0000313" key="5">
    <source>
        <dbReference type="EMBL" id="CAB3369563.1"/>
    </source>
</evidence>
<feature type="domain" description="Thioredoxin" evidence="4">
    <location>
        <begin position="110"/>
        <end position="245"/>
    </location>
</feature>
<dbReference type="PANTHER" id="PTHR45663">
    <property type="entry name" value="GEO12009P1"/>
    <property type="match status" value="1"/>
</dbReference>
<dbReference type="CDD" id="cd02962">
    <property type="entry name" value="TMX2"/>
    <property type="match status" value="1"/>
</dbReference>
<keyword evidence="3" id="KW-1133">Transmembrane helix</keyword>
<dbReference type="OrthoDB" id="20229at2759"/>
<feature type="transmembrane region" description="Helical" evidence="3">
    <location>
        <begin position="76"/>
        <end position="97"/>
    </location>
</feature>
<name>A0A8S1CJH5_9INSE</name>
<keyword evidence="6" id="KW-1185">Reference proteome</keyword>
<protein>
    <recommendedName>
        <fullName evidence="4">Thioredoxin domain-containing protein</fullName>
    </recommendedName>
</protein>
<comment type="caution">
    <text evidence="5">The sequence shown here is derived from an EMBL/GenBank/DDBJ whole genome shotgun (WGS) entry which is preliminary data.</text>
</comment>
<dbReference type="GO" id="GO:0015035">
    <property type="term" value="F:protein-disulfide reductase activity"/>
    <property type="evidence" value="ECO:0007669"/>
    <property type="project" value="TreeGrafter"/>
</dbReference>
<evidence type="ECO:0000256" key="3">
    <source>
        <dbReference type="SAM" id="Phobius"/>
    </source>
</evidence>
<dbReference type="InterPro" id="IPR013766">
    <property type="entry name" value="Thioredoxin_domain"/>
</dbReference>
<feature type="transmembrane region" description="Helical" evidence="3">
    <location>
        <begin position="103"/>
        <end position="121"/>
    </location>
</feature>
<dbReference type="EMBL" id="CADEPI010000046">
    <property type="protein sequence ID" value="CAB3369563.1"/>
    <property type="molecule type" value="Genomic_DNA"/>
</dbReference>
<dbReference type="PROSITE" id="PS51352">
    <property type="entry name" value="THIOREDOXIN_2"/>
    <property type="match status" value="1"/>
</dbReference>
<gene>
    <name evidence="5" type="ORF">CLODIP_2_CD02630</name>
</gene>
<dbReference type="AlphaFoldDB" id="A0A8S1CJH5"/>
<evidence type="ECO:0000256" key="1">
    <source>
        <dbReference type="ARBA" id="ARBA00004479"/>
    </source>
</evidence>
<evidence type="ECO:0000313" key="6">
    <source>
        <dbReference type="Proteomes" id="UP000494165"/>
    </source>
</evidence>
<reference evidence="5 6" key="1">
    <citation type="submission" date="2020-04" db="EMBL/GenBank/DDBJ databases">
        <authorList>
            <person name="Alioto T."/>
            <person name="Alioto T."/>
            <person name="Gomez Garrido J."/>
        </authorList>
    </citation>
    <scope>NUCLEOTIDE SEQUENCE [LARGE SCALE GENOMIC DNA]</scope>
</reference>
<sequence>MAFTKDLKRLVLPYYWVNLILTFSYMIGKKIVPICDRLFPDKVECGELDMRESEIMFFLLIVVVVRARKTGSMSMVSYLSSSFIYTKGANLILWFYADTKLGIGYGVLFILVGLIFPEPVYKGPENVTYFRGNDMEEEIKREKKIVWVVTFYTAWNPSCVNFAPIFAEISNQYGLENLRFAKVDVGRFPEVARRFRIDDSSLSRQLPTVLLFKDGKEHIRRPDIDATNKLHKFYFSEDNVKAAFDLNNIYNECKNNPLKSPKKSKKDSSEEHIKSE</sequence>
<keyword evidence="3" id="KW-0472">Membrane</keyword>
<dbReference type="GO" id="GO:0005737">
    <property type="term" value="C:cytoplasm"/>
    <property type="evidence" value="ECO:0007669"/>
    <property type="project" value="TreeGrafter"/>
</dbReference>
<proteinExistence type="predicted"/>
<dbReference type="Pfam" id="PF00085">
    <property type="entry name" value="Thioredoxin"/>
    <property type="match status" value="1"/>
</dbReference>
<dbReference type="GO" id="GO:0016020">
    <property type="term" value="C:membrane"/>
    <property type="evidence" value="ECO:0007669"/>
    <property type="project" value="UniProtKB-SubCell"/>
</dbReference>
<feature type="compositionally biased region" description="Basic and acidic residues" evidence="2">
    <location>
        <begin position="266"/>
        <end position="276"/>
    </location>
</feature>
<dbReference type="SUPFAM" id="SSF52833">
    <property type="entry name" value="Thioredoxin-like"/>
    <property type="match status" value="1"/>
</dbReference>
<dbReference type="Proteomes" id="UP000494165">
    <property type="component" value="Unassembled WGS sequence"/>
</dbReference>
<dbReference type="PANTHER" id="PTHR45663:SF11">
    <property type="entry name" value="GEO12009P1"/>
    <property type="match status" value="1"/>
</dbReference>
<evidence type="ECO:0000256" key="2">
    <source>
        <dbReference type="SAM" id="MobiDB-lite"/>
    </source>
</evidence>
<accession>A0A8S1CJH5</accession>
<feature type="region of interest" description="Disordered" evidence="2">
    <location>
        <begin position="255"/>
        <end position="276"/>
    </location>
</feature>
<dbReference type="InterPro" id="IPR036249">
    <property type="entry name" value="Thioredoxin-like_sf"/>
</dbReference>
<keyword evidence="3" id="KW-0812">Transmembrane</keyword>
<dbReference type="InterPro" id="IPR037463">
    <property type="entry name" value="TMX2_thioredoxin_dom"/>
</dbReference>
<comment type="subcellular location">
    <subcellularLocation>
        <location evidence="1">Membrane</location>
        <topology evidence="1">Single-pass type I membrane protein</topology>
    </subcellularLocation>
</comment>
<evidence type="ECO:0000259" key="4">
    <source>
        <dbReference type="PROSITE" id="PS51352"/>
    </source>
</evidence>